<reference evidence="5" key="1">
    <citation type="submission" date="2024-04" db="EMBL/GenBank/DDBJ databases">
        <authorList>
            <person name="Shaw F."/>
            <person name="Minotto A."/>
        </authorList>
    </citation>
    <scope>NUCLEOTIDE SEQUENCE [LARGE SCALE GENOMIC DNA]</scope>
</reference>
<dbReference type="Gene3D" id="1.10.10.750">
    <property type="entry name" value="Ypt/Rab-GAP domain of gyp1p, domain 1"/>
    <property type="match status" value="1"/>
</dbReference>
<evidence type="ECO:0000256" key="2">
    <source>
        <dbReference type="SAM" id="MobiDB-lite"/>
    </source>
</evidence>
<dbReference type="Gene3D" id="1.10.8.270">
    <property type="entry name" value="putative rabgap domain of human tbc1 domain family member 14 like domains"/>
    <property type="match status" value="1"/>
</dbReference>
<protein>
    <recommendedName>
        <fullName evidence="3">Rab-GAP TBC domain-containing protein</fullName>
    </recommendedName>
</protein>
<evidence type="ECO:0000259" key="3">
    <source>
        <dbReference type="PROSITE" id="PS50086"/>
    </source>
</evidence>
<dbReference type="PANTHER" id="PTHR47219">
    <property type="entry name" value="RAB GTPASE-ACTIVATING PROTEIN 1-LIKE"/>
    <property type="match status" value="1"/>
</dbReference>
<feature type="compositionally biased region" description="Polar residues" evidence="2">
    <location>
        <begin position="37"/>
        <end position="48"/>
    </location>
</feature>
<dbReference type="Pfam" id="PF23436">
    <property type="entry name" value="RabGap-TBC_2"/>
    <property type="match status" value="1"/>
</dbReference>
<feature type="compositionally biased region" description="Low complexity" evidence="2">
    <location>
        <begin position="159"/>
        <end position="168"/>
    </location>
</feature>
<dbReference type="EMBL" id="OZ037947">
    <property type="protein sequence ID" value="CAL1707517.1"/>
    <property type="molecule type" value="Genomic_DNA"/>
</dbReference>
<evidence type="ECO:0000313" key="5">
    <source>
        <dbReference type="Proteomes" id="UP001497453"/>
    </source>
</evidence>
<dbReference type="PANTHER" id="PTHR47219:SF9">
    <property type="entry name" value="GTPASE ACTIVATING PROTEIN AND CENTROSOME-ASSOCIATED, ISOFORM B"/>
    <property type="match status" value="1"/>
</dbReference>
<feature type="region of interest" description="Disordered" evidence="2">
    <location>
        <begin position="1"/>
        <end position="119"/>
    </location>
</feature>
<evidence type="ECO:0000256" key="1">
    <source>
        <dbReference type="SAM" id="Coils"/>
    </source>
</evidence>
<organism evidence="4 5">
    <name type="scientific">Somion occarium</name>
    <dbReference type="NCBI Taxonomy" id="3059160"/>
    <lineage>
        <taxon>Eukaryota</taxon>
        <taxon>Fungi</taxon>
        <taxon>Dikarya</taxon>
        <taxon>Basidiomycota</taxon>
        <taxon>Agaricomycotina</taxon>
        <taxon>Agaricomycetes</taxon>
        <taxon>Polyporales</taxon>
        <taxon>Cerrenaceae</taxon>
        <taxon>Somion</taxon>
    </lineage>
</organism>
<accession>A0ABP1DLC5</accession>
<dbReference type="SMART" id="SM00164">
    <property type="entry name" value="TBC"/>
    <property type="match status" value="1"/>
</dbReference>
<dbReference type="Proteomes" id="UP001497453">
    <property type="component" value="Chromosome 4"/>
</dbReference>
<feature type="coiled-coil region" evidence="1">
    <location>
        <begin position="572"/>
        <end position="634"/>
    </location>
</feature>
<feature type="region of interest" description="Disordered" evidence="2">
    <location>
        <begin position="156"/>
        <end position="178"/>
    </location>
</feature>
<dbReference type="InterPro" id="IPR035969">
    <property type="entry name" value="Rab-GAP_TBC_sf"/>
</dbReference>
<feature type="compositionally biased region" description="Polar residues" evidence="2">
    <location>
        <begin position="73"/>
        <end position="93"/>
    </location>
</feature>
<name>A0ABP1DLC5_9APHY</name>
<dbReference type="InterPro" id="IPR000195">
    <property type="entry name" value="Rab-GAP-TBC_dom"/>
</dbReference>
<dbReference type="SUPFAM" id="SSF47923">
    <property type="entry name" value="Ypt/Rab-GAP domain of gyp1p"/>
    <property type="match status" value="2"/>
</dbReference>
<keyword evidence="1" id="KW-0175">Coiled coil</keyword>
<proteinExistence type="predicted"/>
<dbReference type="Gene3D" id="1.10.472.80">
    <property type="entry name" value="Ypt/Rab-GAP domain of gyp1p, domain 3"/>
    <property type="match status" value="1"/>
</dbReference>
<sequence length="656" mass="73534">MSNLGTQPLQPVAVTHEPQTNTDAEAKPKTVPLDVETANNQESDSAVTPTPFGLGLEGTQSSTTLTDEDAKPSTATLDVQAANSHESDSTVTPTPLKLEGAQSSTTPIGLDSLLSPKDPDAHFPLRESIAASEATDEDSRFSTVLLSARQSMEVTGLADDTTTTSTLDPVAEDGDERRNTLSGNDLITMVHRNRVHKKTASTSTIVSANNVPFILSRLDAQMDEEKHGSNRSSLDGQQKLQEDFSRLQLGEQQSLKPAKSSSDIDWDFWGDVVSDYQTFAAERPEELAKAIERGIPKTLRGMIWQLMSASKDPELEQTYLRLLKETSSHEKAINRDLGRTFPHHAFFTDGHGIGQENLFNVLKAYSIYDPQVGYCQGLPFVVAVLLLNMPDEEAFCLLVRLMHSYDLRGHFLPEMPKLQLRLLQFDRLIEELLPVLHVHFIRQGVKSSMFCSQWFLTMFSYRFPLDIVFRIYDNCLASGIEAMFAFSMILLVKNEETLLSLKFDQLPDFLNTRVFEVYQLNKDAGDSSEPKYDVDQFVQDAVALKITPFMLDSYAHEYEELVRTRDAHAIEMEALRSSNRKLSTQVNSLESSMAQLNTEHCEVLTELVRARLRNEELESELVRYKLLYAEAMHQSEDALSSHRISTNLSRRGSGVL</sequence>
<gene>
    <name evidence="4" type="ORF">GFSPODELE1_LOCUS6409</name>
</gene>
<dbReference type="InterPro" id="IPR050302">
    <property type="entry name" value="Rab_GAP_TBC_domain"/>
</dbReference>
<keyword evidence="5" id="KW-1185">Reference proteome</keyword>
<dbReference type="PROSITE" id="PS50086">
    <property type="entry name" value="TBC_RABGAP"/>
    <property type="match status" value="1"/>
</dbReference>
<feature type="domain" description="Rab-GAP TBC" evidence="3">
    <location>
        <begin position="294"/>
        <end position="479"/>
    </location>
</feature>
<evidence type="ECO:0000313" key="4">
    <source>
        <dbReference type="EMBL" id="CAL1707517.1"/>
    </source>
</evidence>